<evidence type="ECO:0000313" key="2">
    <source>
        <dbReference type="Proteomes" id="UP000054051"/>
    </source>
</evidence>
<evidence type="ECO:0000313" key="1">
    <source>
        <dbReference type="EMBL" id="CCD29853.1"/>
    </source>
</evidence>
<dbReference type="PANTHER" id="PTHR41791:SF1">
    <property type="entry name" value="SSL7039 PROTEIN"/>
    <property type="match status" value="1"/>
</dbReference>
<sequence>MSLQNKASPNAIFIRQQALDDWFNTLKDRRAKHRIQARIDRLQMGNPGDAKSVSGGMSELRIDYGLPYVHHSMRSRAGRSAMWRQQIHATG</sequence>
<dbReference type="PANTHER" id="PTHR41791">
    <property type="entry name" value="SSL7039 PROTEIN"/>
    <property type="match status" value="1"/>
</dbReference>
<dbReference type="EMBL" id="CAFB01000049">
    <property type="protein sequence ID" value="CCD29853.1"/>
    <property type="molecule type" value="Genomic_DNA"/>
</dbReference>
<dbReference type="eggNOG" id="COG3657">
    <property type="taxonomic scope" value="Bacteria"/>
</dbReference>
<protein>
    <submittedName>
        <fullName evidence="1">Putative Phage derived protein Gp49-like (DUF891)</fullName>
    </submittedName>
</protein>
<dbReference type="InterPro" id="IPR014056">
    <property type="entry name" value="TypeIITA-like_toxin_pred"/>
</dbReference>
<organism evidence="1 2">
    <name type="scientific">Candidatus Glomeribacter gigasporarum BEG34</name>
    <dbReference type="NCBI Taxonomy" id="1070319"/>
    <lineage>
        <taxon>Bacteria</taxon>
        <taxon>Pseudomonadati</taxon>
        <taxon>Pseudomonadota</taxon>
        <taxon>Betaproteobacteria</taxon>
        <taxon>Burkholderiales</taxon>
        <taxon>Burkholderiaceae</taxon>
        <taxon>Candidatus Glomeribacter</taxon>
    </lineage>
</organism>
<dbReference type="Proteomes" id="UP000054051">
    <property type="component" value="Unassembled WGS sequence"/>
</dbReference>
<name>G2JAQ1_9BURK</name>
<accession>G2JAQ1</accession>
<reference evidence="1 2" key="1">
    <citation type="submission" date="2011-08" db="EMBL/GenBank/DDBJ databases">
        <title>The genome of the obligate endobacterium of an arbuscular mycorrhizal fungus reveals an interphylum network of nutritional interactions.</title>
        <authorList>
            <person name="Ghignone S."/>
            <person name="Salvioli A."/>
            <person name="Anca I."/>
            <person name="Lumini E."/>
            <person name="Ortu G."/>
            <person name="Petiti L."/>
            <person name="Cruveiller S."/>
            <person name="Bianciotto V."/>
            <person name="Piffanelli P."/>
            <person name="Lanfranco L."/>
            <person name="Bonfante P."/>
        </authorList>
    </citation>
    <scope>NUCLEOTIDE SEQUENCE [LARGE SCALE GENOMIC DNA]</scope>
    <source>
        <strain evidence="1 2">BEG34</strain>
    </source>
</reference>
<keyword evidence="2" id="KW-1185">Reference proteome</keyword>
<proteinExistence type="predicted"/>
<dbReference type="AlphaFoldDB" id="G2JAQ1"/>
<gene>
    <name evidence="1" type="ORF">CAGGBEG34_310026</name>
</gene>
<dbReference type="STRING" id="1070319.CAGGBEG34_310026"/>
<comment type="caution">
    <text evidence="1">The sequence shown here is derived from an EMBL/GenBank/DDBJ whole genome shotgun (WGS) entry which is preliminary data.</text>
</comment>